<gene>
    <name evidence="2" type="ORF">DILT_LOCUS7558</name>
</gene>
<dbReference type="AlphaFoldDB" id="A0A3P7LIK0"/>
<keyword evidence="3" id="KW-1185">Reference proteome</keyword>
<evidence type="ECO:0000256" key="1">
    <source>
        <dbReference type="SAM" id="SignalP"/>
    </source>
</evidence>
<dbReference type="Proteomes" id="UP000281553">
    <property type="component" value="Unassembled WGS sequence"/>
</dbReference>
<proteinExistence type="predicted"/>
<organism evidence="2 3">
    <name type="scientific">Dibothriocephalus latus</name>
    <name type="common">Fish tapeworm</name>
    <name type="synonym">Diphyllobothrium latum</name>
    <dbReference type="NCBI Taxonomy" id="60516"/>
    <lineage>
        <taxon>Eukaryota</taxon>
        <taxon>Metazoa</taxon>
        <taxon>Spiralia</taxon>
        <taxon>Lophotrochozoa</taxon>
        <taxon>Platyhelminthes</taxon>
        <taxon>Cestoda</taxon>
        <taxon>Eucestoda</taxon>
        <taxon>Diphyllobothriidea</taxon>
        <taxon>Diphyllobothriidae</taxon>
        <taxon>Dibothriocephalus</taxon>
    </lineage>
</organism>
<reference evidence="2 3" key="1">
    <citation type="submission" date="2018-11" db="EMBL/GenBank/DDBJ databases">
        <authorList>
            <consortium name="Pathogen Informatics"/>
        </authorList>
    </citation>
    <scope>NUCLEOTIDE SEQUENCE [LARGE SCALE GENOMIC DNA]</scope>
</reference>
<evidence type="ECO:0000313" key="2">
    <source>
        <dbReference type="EMBL" id="VDN11727.1"/>
    </source>
</evidence>
<sequence length="171" mass="19931">MNFFLIFIRSFALVVALPFGTAFAFIDDLEEHGYYPAPRHYLRNRDGEIVFEDCFELTCHVGDFGGFGCREGYCDYICEPDGCYETKRLKMSEERYQSRSDFLGQLEIFGRVHFDGCNAKHCRYGEYEGYACNKGICGYVCKGTRCRSRLQKLSEDEYDDYAGEDDEDYDY</sequence>
<feature type="chain" id="PRO_5018078662" evidence="1">
    <location>
        <begin position="17"/>
        <end position="171"/>
    </location>
</feature>
<dbReference type="OrthoDB" id="6239212at2759"/>
<accession>A0A3P7LIK0</accession>
<name>A0A3P7LIK0_DIBLA</name>
<protein>
    <submittedName>
        <fullName evidence="2">Uncharacterized protein</fullName>
    </submittedName>
</protein>
<evidence type="ECO:0000313" key="3">
    <source>
        <dbReference type="Proteomes" id="UP000281553"/>
    </source>
</evidence>
<dbReference type="EMBL" id="UYRU01052120">
    <property type="protein sequence ID" value="VDN11727.1"/>
    <property type="molecule type" value="Genomic_DNA"/>
</dbReference>
<keyword evidence="1" id="KW-0732">Signal</keyword>
<feature type="signal peptide" evidence="1">
    <location>
        <begin position="1"/>
        <end position="16"/>
    </location>
</feature>